<proteinExistence type="inferred from homology"/>
<dbReference type="PROSITE" id="PS00098">
    <property type="entry name" value="THIOLASE_1"/>
    <property type="match status" value="1"/>
</dbReference>
<evidence type="ECO:0000256" key="12">
    <source>
        <dbReference type="ARBA" id="ARBA00045244"/>
    </source>
</evidence>
<sequence>MSKREAFIVAVNRTPLGSFKSKLRKFTATQLGSLAIKGLFEKTTVKPDQIDEVFFGNVLQGGLGQAPAKQAALNAGVSNTTPCTTVNKVCASSMKAIQLAYDTIFAGHNEIVLAGGQESMSMAPFAIGRGPPKYGGDKMIDLLMNDGLTDSFTGMHMGSCAEKIVQKLGITREEQDEYAEMSYNRARDAWATGALTEVSPVVLDGKTILAADEEIENMPGDFSKVRALFDKPEVASITAGNTSKLSDGACAVLVVSGEAMTKLNLKPIARIIGHADAATESFNFTEAVNFAVEKALKKYGLSAEQIDHWEVNEAFASVVIAVEKHFKIPRDKMNTSGGAISLGHPFGCSGARITTRLALRLEPGQIGMAAICNGGGGGGAILLQGV</sequence>
<comment type="subunit">
    <text evidence="4">Homotetramer.</text>
</comment>
<dbReference type="PANTHER" id="PTHR18919">
    <property type="entry name" value="ACETYL-COA C-ACYLTRANSFERASE"/>
    <property type="match status" value="1"/>
</dbReference>
<comment type="function">
    <text evidence="12">This is one of the enzymes that catalyzes the last step of the mitochondrial beta-oxidation pathway, an aerobic process breaking down fatty acids into acetyl-CoA. Using free coenzyme A/CoA, catalyzes the thiolytic cleavage of medium- to long-chain 3-oxoacyl-CoAs into acetyl-CoA and a fatty acyl-CoA shortened by two carbon atoms. The activity of the enzyme is reversible and it can also catalyze the condensation of two acetyl-CoA molecules into acetoacetyl-CoA. Thereby, it plays a major role in ketone body metabolism.</text>
</comment>
<feature type="active site" description="Proton acceptor" evidence="14">
    <location>
        <position position="344"/>
    </location>
</feature>
<dbReference type="Proteomes" id="UP000011014">
    <property type="component" value="Unassembled WGS sequence"/>
</dbReference>
<evidence type="ECO:0000256" key="11">
    <source>
        <dbReference type="ARBA" id="ARBA00023315"/>
    </source>
</evidence>
<dbReference type="PIRSF" id="PIRSF000429">
    <property type="entry name" value="Ac-CoA_Ac_transf"/>
    <property type="match status" value="1"/>
</dbReference>
<evidence type="ECO:0000256" key="13">
    <source>
        <dbReference type="ARBA" id="ARBA00048502"/>
    </source>
</evidence>
<name>E4YNZ8_OIKDI</name>
<dbReference type="InterPro" id="IPR002155">
    <property type="entry name" value="Thiolase"/>
</dbReference>
<evidence type="ECO:0000256" key="14">
    <source>
        <dbReference type="PIRSR" id="PIRSR000429-1"/>
    </source>
</evidence>
<evidence type="ECO:0000256" key="10">
    <source>
        <dbReference type="ARBA" id="ARBA00023128"/>
    </source>
</evidence>
<dbReference type="InterPro" id="IPR020613">
    <property type="entry name" value="Thiolase_CS"/>
</dbReference>
<dbReference type="PROSITE" id="PS00737">
    <property type="entry name" value="THIOLASE_2"/>
    <property type="match status" value="1"/>
</dbReference>
<dbReference type="GO" id="GO:0003985">
    <property type="term" value="F:acetyl-CoA C-acetyltransferase activity"/>
    <property type="evidence" value="ECO:0007669"/>
    <property type="project" value="UniProtKB-EC"/>
</dbReference>
<keyword evidence="7" id="KW-0479">Metal-binding</keyword>
<evidence type="ECO:0000256" key="9">
    <source>
        <dbReference type="ARBA" id="ARBA00022958"/>
    </source>
</evidence>
<dbReference type="SUPFAM" id="SSF53901">
    <property type="entry name" value="Thiolase-like"/>
    <property type="match status" value="2"/>
</dbReference>
<dbReference type="InterPro" id="IPR020615">
    <property type="entry name" value="Thiolase_acyl_enz_int_AS"/>
</dbReference>
<dbReference type="GO" id="GO:0046872">
    <property type="term" value="F:metal ion binding"/>
    <property type="evidence" value="ECO:0007669"/>
    <property type="project" value="UniProtKB-KW"/>
</dbReference>
<evidence type="ECO:0000256" key="4">
    <source>
        <dbReference type="ARBA" id="ARBA00011881"/>
    </source>
</evidence>
<dbReference type="Pfam" id="PF00108">
    <property type="entry name" value="Thiolase_N"/>
    <property type="match status" value="1"/>
</dbReference>
<organism evidence="18">
    <name type="scientific">Oikopleura dioica</name>
    <name type="common">Tunicate</name>
    <dbReference type="NCBI Taxonomy" id="34765"/>
    <lineage>
        <taxon>Eukaryota</taxon>
        <taxon>Metazoa</taxon>
        <taxon>Chordata</taxon>
        <taxon>Tunicata</taxon>
        <taxon>Appendicularia</taxon>
        <taxon>Copelata</taxon>
        <taxon>Oikopleuridae</taxon>
        <taxon>Oikopleura</taxon>
    </lineage>
</organism>
<evidence type="ECO:0000259" key="16">
    <source>
        <dbReference type="Pfam" id="PF00108"/>
    </source>
</evidence>
<dbReference type="GO" id="GO:0006635">
    <property type="term" value="P:fatty acid beta-oxidation"/>
    <property type="evidence" value="ECO:0007669"/>
    <property type="project" value="TreeGrafter"/>
</dbReference>
<protein>
    <recommendedName>
        <fullName evidence="5">acetyl-CoA C-acetyltransferase</fullName>
        <ecNumber evidence="5">2.3.1.9</ecNumber>
    </recommendedName>
</protein>
<evidence type="ECO:0000256" key="3">
    <source>
        <dbReference type="ARBA" id="ARBA00010982"/>
    </source>
</evidence>
<dbReference type="AlphaFoldDB" id="E4YNZ8"/>
<evidence type="ECO:0000313" key="18">
    <source>
        <dbReference type="EMBL" id="CBY37196.1"/>
    </source>
</evidence>
<keyword evidence="9" id="KW-0630">Potassium</keyword>
<feature type="domain" description="Thiolase C-terminal" evidence="17">
    <location>
        <begin position="265"/>
        <end position="384"/>
    </location>
</feature>
<dbReference type="GO" id="GO:0005739">
    <property type="term" value="C:mitochondrion"/>
    <property type="evidence" value="ECO:0007669"/>
    <property type="project" value="UniProtKB-SubCell"/>
</dbReference>
<evidence type="ECO:0000256" key="8">
    <source>
        <dbReference type="ARBA" id="ARBA00022946"/>
    </source>
</evidence>
<evidence type="ECO:0000256" key="15">
    <source>
        <dbReference type="RuleBase" id="RU003557"/>
    </source>
</evidence>
<keyword evidence="10" id="KW-0496">Mitochondrion</keyword>
<evidence type="ECO:0000256" key="1">
    <source>
        <dbReference type="ARBA" id="ARBA00004173"/>
    </source>
</evidence>
<dbReference type="Gene3D" id="3.40.47.10">
    <property type="match status" value="1"/>
</dbReference>
<keyword evidence="8" id="KW-0809">Transit peptide</keyword>
<dbReference type="InterPro" id="IPR020617">
    <property type="entry name" value="Thiolase_C"/>
</dbReference>
<dbReference type="CDD" id="cd00751">
    <property type="entry name" value="thiolase"/>
    <property type="match status" value="1"/>
</dbReference>
<evidence type="ECO:0000256" key="7">
    <source>
        <dbReference type="ARBA" id="ARBA00022723"/>
    </source>
</evidence>
<dbReference type="PROSITE" id="PS00099">
    <property type="entry name" value="THIOLASE_3"/>
    <property type="match status" value="1"/>
</dbReference>
<keyword evidence="11 15" id="KW-0012">Acyltransferase</keyword>
<feature type="active site" description="Proton acceptor" evidence="14">
    <location>
        <position position="372"/>
    </location>
</feature>
<feature type="active site" description="Acyl-thioester intermediate" evidence="14">
    <location>
        <position position="90"/>
    </location>
</feature>
<comment type="pathway">
    <text evidence="2">Lipid metabolism; fatty acid beta-oxidation.</text>
</comment>
<feature type="domain" description="Thiolase N-terminal" evidence="16">
    <location>
        <begin position="7"/>
        <end position="256"/>
    </location>
</feature>
<dbReference type="PANTHER" id="PTHR18919:SF156">
    <property type="entry name" value="ACETYL-COA ACETYLTRANSFERASE, MITOCHONDRIAL"/>
    <property type="match status" value="1"/>
</dbReference>
<evidence type="ECO:0000256" key="5">
    <source>
        <dbReference type="ARBA" id="ARBA00012705"/>
    </source>
</evidence>
<dbReference type="InterPro" id="IPR020616">
    <property type="entry name" value="Thiolase_N"/>
</dbReference>
<reference evidence="18" key="1">
    <citation type="journal article" date="2010" name="Science">
        <title>Plasticity of animal genome architecture unmasked by rapid evolution of a pelagic tunicate.</title>
        <authorList>
            <person name="Denoeud F."/>
            <person name="Henriet S."/>
            <person name="Mungpakdee S."/>
            <person name="Aury J.M."/>
            <person name="Da Silva C."/>
            <person name="Brinkmann H."/>
            <person name="Mikhaleva J."/>
            <person name="Olsen L.C."/>
            <person name="Jubin C."/>
            <person name="Canestro C."/>
            <person name="Bouquet J.M."/>
            <person name="Danks G."/>
            <person name="Poulain J."/>
            <person name="Campsteijn C."/>
            <person name="Adamski M."/>
            <person name="Cross I."/>
            <person name="Yadetie F."/>
            <person name="Muffato M."/>
            <person name="Louis A."/>
            <person name="Butcher S."/>
            <person name="Tsagkogeorga G."/>
            <person name="Konrad A."/>
            <person name="Singh S."/>
            <person name="Jensen M.F."/>
            <person name="Cong E.H."/>
            <person name="Eikeseth-Otteraa H."/>
            <person name="Noel B."/>
            <person name="Anthouard V."/>
            <person name="Porcel B.M."/>
            <person name="Kachouri-Lafond R."/>
            <person name="Nishino A."/>
            <person name="Ugolini M."/>
            <person name="Chourrout P."/>
            <person name="Nishida H."/>
            <person name="Aasland R."/>
            <person name="Huzurbazar S."/>
            <person name="Westhof E."/>
            <person name="Delsuc F."/>
            <person name="Lehrach H."/>
            <person name="Reinhardt R."/>
            <person name="Weissenbach J."/>
            <person name="Roy S.W."/>
            <person name="Artiguenave F."/>
            <person name="Postlethwait J.H."/>
            <person name="Manak J.R."/>
            <person name="Thompson E.M."/>
            <person name="Jaillon O."/>
            <person name="Du Pasquier L."/>
            <person name="Boudinot P."/>
            <person name="Liberles D.A."/>
            <person name="Volff J.N."/>
            <person name="Philippe H."/>
            <person name="Lenhard B."/>
            <person name="Roest Crollius H."/>
            <person name="Wincker P."/>
            <person name="Chourrout D."/>
        </authorList>
    </citation>
    <scope>NUCLEOTIDE SEQUENCE [LARGE SCALE GENOMIC DNA]</scope>
</reference>
<evidence type="ECO:0000256" key="6">
    <source>
        <dbReference type="ARBA" id="ARBA00022679"/>
    </source>
</evidence>
<dbReference type="InterPro" id="IPR020610">
    <property type="entry name" value="Thiolase_AS"/>
</dbReference>
<dbReference type="EMBL" id="FN654917">
    <property type="protein sequence ID" value="CBY37196.1"/>
    <property type="molecule type" value="Genomic_DNA"/>
</dbReference>
<dbReference type="InterPro" id="IPR016039">
    <property type="entry name" value="Thiolase-like"/>
</dbReference>
<keyword evidence="6 15" id="KW-0808">Transferase</keyword>
<accession>E4YNZ8</accession>
<dbReference type="Pfam" id="PF02803">
    <property type="entry name" value="Thiolase_C"/>
    <property type="match status" value="1"/>
</dbReference>
<dbReference type="NCBIfam" id="TIGR01930">
    <property type="entry name" value="AcCoA-C-Actrans"/>
    <property type="match status" value="1"/>
</dbReference>
<comment type="catalytic activity">
    <reaction evidence="13">
        <text>propanoyl-CoA + acetyl-CoA = 2-methyl-3-oxobutanoyl-CoA + CoA</text>
        <dbReference type="Rhea" id="RHEA:30719"/>
        <dbReference type="ChEBI" id="CHEBI:57287"/>
        <dbReference type="ChEBI" id="CHEBI:57288"/>
        <dbReference type="ChEBI" id="CHEBI:57335"/>
        <dbReference type="ChEBI" id="CHEBI:57392"/>
    </reaction>
    <physiologicalReaction direction="left-to-right" evidence="13">
        <dbReference type="Rhea" id="RHEA:30720"/>
    </physiologicalReaction>
    <physiologicalReaction direction="right-to-left" evidence="13">
        <dbReference type="Rhea" id="RHEA:30721"/>
    </physiologicalReaction>
</comment>
<gene>
    <name evidence="18" type="ORF">GSOID_T00030278001</name>
</gene>
<evidence type="ECO:0000256" key="2">
    <source>
        <dbReference type="ARBA" id="ARBA00005005"/>
    </source>
</evidence>
<evidence type="ECO:0000259" key="17">
    <source>
        <dbReference type="Pfam" id="PF02803"/>
    </source>
</evidence>
<comment type="similarity">
    <text evidence="3 15">Belongs to the thiolase-like superfamily. Thiolase family.</text>
</comment>
<dbReference type="EC" id="2.3.1.9" evidence="5"/>
<comment type="subcellular location">
    <subcellularLocation>
        <location evidence="1">Mitochondrion</location>
    </subcellularLocation>
</comment>